<proteinExistence type="predicted"/>
<accession>A0A8D0DRE2</accession>
<dbReference type="AlphaFoldDB" id="A0A8D0DRE2"/>
<reference evidence="1" key="1">
    <citation type="submission" date="2025-08" db="UniProtKB">
        <authorList>
            <consortium name="Ensembl"/>
        </authorList>
    </citation>
    <scope>IDENTIFICATION</scope>
</reference>
<reference evidence="1" key="2">
    <citation type="submission" date="2025-09" db="UniProtKB">
        <authorList>
            <consortium name="Ensembl"/>
        </authorList>
    </citation>
    <scope>IDENTIFICATION</scope>
</reference>
<evidence type="ECO:0000313" key="2">
    <source>
        <dbReference type="Proteomes" id="UP000694421"/>
    </source>
</evidence>
<dbReference type="Proteomes" id="UP000694421">
    <property type="component" value="Unplaced"/>
</dbReference>
<name>A0A8D0DRE2_SALMN</name>
<evidence type="ECO:0000313" key="1">
    <source>
        <dbReference type="Ensembl" id="ENSSMRP00000019203.1"/>
    </source>
</evidence>
<keyword evidence="2" id="KW-1185">Reference proteome</keyword>
<dbReference type="Ensembl" id="ENSSMRT00000022516.1">
    <property type="protein sequence ID" value="ENSSMRP00000019203.1"/>
    <property type="gene ID" value="ENSSMRG00000014961.1"/>
</dbReference>
<protein>
    <submittedName>
        <fullName evidence="1">Uncharacterized protein</fullName>
    </submittedName>
</protein>
<sequence length="72" mass="7552">WYGIMEAPPPQFTLQQHPMANGTGIPLTTLFITPLAVMNIGLQIQNSPFSVVLSTVGALELPSGIAAFTAVA</sequence>
<organism evidence="1 2">
    <name type="scientific">Salvator merianae</name>
    <name type="common">Argentine black and white tegu</name>
    <name type="synonym">Tupinambis merianae</name>
    <dbReference type="NCBI Taxonomy" id="96440"/>
    <lineage>
        <taxon>Eukaryota</taxon>
        <taxon>Metazoa</taxon>
        <taxon>Chordata</taxon>
        <taxon>Craniata</taxon>
        <taxon>Vertebrata</taxon>
        <taxon>Euteleostomi</taxon>
        <taxon>Lepidosauria</taxon>
        <taxon>Squamata</taxon>
        <taxon>Bifurcata</taxon>
        <taxon>Unidentata</taxon>
        <taxon>Episquamata</taxon>
        <taxon>Laterata</taxon>
        <taxon>Teiioidea</taxon>
        <taxon>Teiidae</taxon>
        <taxon>Salvator</taxon>
    </lineage>
</organism>